<dbReference type="AlphaFoldDB" id="A0A9X3EVB9"/>
<feature type="transmembrane region" description="Helical" evidence="1">
    <location>
        <begin position="303"/>
        <end position="324"/>
    </location>
</feature>
<dbReference type="Gene3D" id="2.70.170.10">
    <property type="entry name" value="Neurotransmitter-gated ion-channel ligand-binding domain"/>
    <property type="match status" value="1"/>
</dbReference>
<reference evidence="2" key="1">
    <citation type="submission" date="2022-11" db="EMBL/GenBank/DDBJ databases">
        <title>Minimal conservation of predation-associated metabolite biosynthetic gene clusters underscores biosynthetic potential of Myxococcota including descriptions for ten novel species: Archangium lansinium sp. nov., Myxococcus landrumus sp. nov., Nannocystis bai.</title>
        <authorList>
            <person name="Ahearne A."/>
            <person name="Stevens C."/>
            <person name="Phillips K."/>
        </authorList>
    </citation>
    <scope>NUCLEOTIDE SEQUENCE</scope>
    <source>
        <strain evidence="2">Na p29</strain>
    </source>
</reference>
<keyword evidence="1" id="KW-0812">Transmembrane</keyword>
<feature type="transmembrane region" description="Helical" evidence="1">
    <location>
        <begin position="263"/>
        <end position="282"/>
    </location>
</feature>
<organism evidence="2 3">
    <name type="scientific">Nannocystis pusilla</name>
    <dbReference type="NCBI Taxonomy" id="889268"/>
    <lineage>
        <taxon>Bacteria</taxon>
        <taxon>Pseudomonadati</taxon>
        <taxon>Myxococcota</taxon>
        <taxon>Polyangia</taxon>
        <taxon>Nannocystales</taxon>
        <taxon>Nannocystaceae</taxon>
        <taxon>Nannocystis</taxon>
    </lineage>
</organism>
<gene>
    <name evidence="2" type="ORF">OV079_35795</name>
</gene>
<evidence type="ECO:0000313" key="3">
    <source>
        <dbReference type="Proteomes" id="UP001150924"/>
    </source>
</evidence>
<evidence type="ECO:0000256" key="1">
    <source>
        <dbReference type="SAM" id="Phobius"/>
    </source>
</evidence>
<name>A0A9X3EVB9_9BACT</name>
<comment type="caution">
    <text evidence="2">The sequence shown here is derived from an EMBL/GenBank/DDBJ whole genome shotgun (WGS) entry which is preliminary data.</text>
</comment>
<dbReference type="GO" id="GO:0005230">
    <property type="term" value="F:extracellular ligand-gated monoatomic ion channel activity"/>
    <property type="evidence" value="ECO:0007669"/>
    <property type="project" value="InterPro"/>
</dbReference>
<keyword evidence="1" id="KW-0472">Membrane</keyword>
<keyword evidence="1" id="KW-1133">Transmembrane helix</keyword>
<feature type="transmembrane region" description="Helical" evidence="1">
    <location>
        <begin position="201"/>
        <end position="224"/>
    </location>
</feature>
<evidence type="ECO:0000313" key="2">
    <source>
        <dbReference type="EMBL" id="MCY1010837.1"/>
    </source>
</evidence>
<accession>A0A9X3EVB9</accession>
<dbReference type="GO" id="GO:0016020">
    <property type="term" value="C:membrane"/>
    <property type="evidence" value="ECO:0007669"/>
    <property type="project" value="InterPro"/>
</dbReference>
<keyword evidence="3" id="KW-1185">Reference proteome</keyword>
<dbReference type="RefSeq" id="WP_267773947.1">
    <property type="nucleotide sequence ID" value="NZ_JAPNKE010000002.1"/>
</dbReference>
<protein>
    <recommendedName>
        <fullName evidence="4">Neurotransmitter-gated ion-channel ligand-binding domain-containing protein</fullName>
    </recommendedName>
</protein>
<sequence length="325" mass="35387">MPLAVWSLGHVLALTLMTEGAAPAETRIGAFVQSLADVSEAQRRFDVTFWVWLLSPAQAGGIDPARTIEITNAATSDRQYAVTTTTPAGSYSQVKFRASVRAKLDVRHFPFDRHTLEIHLEDAERDARSVVFVPDAPPNGRAPLAVSQDLDPQDWTIGALSLTTERHSEPTNYGDPTQPLDSEYSRAVLHIEIARKHSLRILLTLLLGTFMSAIVAFFAVLLPIQQSPPRYTLLSSALFVCIANRLLVDARLPAGSSLGLVDQMQLVTIAGLLLLTGASLALTNLAEKRWTPARATQWSQRVGFAWIAAVLVIELALVLAHRAAA</sequence>
<dbReference type="EMBL" id="JAPNKE010000002">
    <property type="protein sequence ID" value="MCY1010837.1"/>
    <property type="molecule type" value="Genomic_DNA"/>
</dbReference>
<proteinExistence type="predicted"/>
<feature type="transmembrane region" description="Helical" evidence="1">
    <location>
        <begin position="231"/>
        <end position="248"/>
    </location>
</feature>
<dbReference type="Proteomes" id="UP001150924">
    <property type="component" value="Unassembled WGS sequence"/>
</dbReference>
<dbReference type="InterPro" id="IPR036734">
    <property type="entry name" value="Neur_chan_lig-bd_sf"/>
</dbReference>
<evidence type="ECO:0008006" key="4">
    <source>
        <dbReference type="Google" id="ProtNLM"/>
    </source>
</evidence>